<dbReference type="GO" id="GO:0004312">
    <property type="term" value="F:fatty acid synthase activity"/>
    <property type="evidence" value="ECO:0007669"/>
    <property type="project" value="TreeGrafter"/>
</dbReference>
<dbReference type="InterPro" id="IPR036291">
    <property type="entry name" value="NAD(P)-bd_dom_sf"/>
</dbReference>
<evidence type="ECO:0000256" key="1">
    <source>
        <dbReference type="ARBA" id="ARBA00022450"/>
    </source>
</evidence>
<keyword evidence="2" id="KW-0597">Phosphoprotein</keyword>
<dbReference type="InterPro" id="IPR036736">
    <property type="entry name" value="ACP-like_sf"/>
</dbReference>
<accession>A0A8H3FLX9</accession>
<dbReference type="InterPro" id="IPR009081">
    <property type="entry name" value="PP-bd_ACP"/>
</dbReference>
<evidence type="ECO:0000259" key="3">
    <source>
        <dbReference type="PROSITE" id="PS50075"/>
    </source>
</evidence>
<feature type="domain" description="Carrier" evidence="3">
    <location>
        <begin position="151"/>
        <end position="228"/>
    </location>
</feature>
<protein>
    <recommendedName>
        <fullName evidence="3">Carrier domain-containing protein</fullName>
    </recommendedName>
</protein>
<comment type="caution">
    <text evidence="4">The sequence shown here is derived from an EMBL/GenBank/DDBJ whole genome shotgun (WGS) entry which is preliminary data.</text>
</comment>
<dbReference type="AlphaFoldDB" id="A0A8H3FLX9"/>
<dbReference type="PANTHER" id="PTHR43775">
    <property type="entry name" value="FATTY ACID SYNTHASE"/>
    <property type="match status" value="1"/>
</dbReference>
<dbReference type="InterPro" id="IPR020806">
    <property type="entry name" value="PKS_PP-bd"/>
</dbReference>
<gene>
    <name evidence="4" type="ORF">ALECFALPRED_002379</name>
</gene>
<dbReference type="EMBL" id="CAJPDR010000168">
    <property type="protein sequence ID" value="CAF9923421.1"/>
    <property type="molecule type" value="Genomic_DNA"/>
</dbReference>
<dbReference type="Pfam" id="PF23297">
    <property type="entry name" value="ACP_SdgA_C"/>
    <property type="match status" value="1"/>
</dbReference>
<evidence type="ECO:0000313" key="5">
    <source>
        <dbReference type="Proteomes" id="UP000664203"/>
    </source>
</evidence>
<dbReference type="Pfam" id="PF08659">
    <property type="entry name" value="KR"/>
    <property type="match status" value="1"/>
</dbReference>
<dbReference type="GO" id="GO:0006633">
    <property type="term" value="P:fatty acid biosynthetic process"/>
    <property type="evidence" value="ECO:0007669"/>
    <property type="project" value="TreeGrafter"/>
</dbReference>
<name>A0A8H3FLX9_9LECA</name>
<dbReference type="Gene3D" id="1.10.1200.10">
    <property type="entry name" value="ACP-like"/>
    <property type="match status" value="1"/>
</dbReference>
<sequence>MLASCAGFTATAGQTAYAASNTFLDAFVSYRKDLGLAACAIDIGLVGNVGYMIENIEREAEISAAVHDRLTEDELLALVKAAITGEFAGNDDQQSLTGFRLCPNKPLPVWASDPKFSHVLATLQSSTVTGAGDNKGIAVQQRLKQADSLEQVVGLVCNALVLKISNLLTIAEENVDRKKPVVAYGLDSLVAVELRNWITLDLEANVSLMELMNSPSIEKLAGKIATKSRLVDQSLSREENVKGDGN</sequence>
<keyword evidence="1" id="KW-0596">Phosphopantetheine</keyword>
<dbReference type="Proteomes" id="UP000664203">
    <property type="component" value="Unassembled WGS sequence"/>
</dbReference>
<evidence type="ECO:0000313" key="4">
    <source>
        <dbReference type="EMBL" id="CAF9923421.1"/>
    </source>
</evidence>
<dbReference type="GO" id="GO:0031177">
    <property type="term" value="F:phosphopantetheine binding"/>
    <property type="evidence" value="ECO:0007669"/>
    <property type="project" value="InterPro"/>
</dbReference>
<dbReference type="OrthoDB" id="329835at2759"/>
<dbReference type="InterPro" id="IPR050091">
    <property type="entry name" value="PKS_NRPS_Biosynth_Enz"/>
</dbReference>
<organism evidence="4 5">
    <name type="scientific">Alectoria fallacina</name>
    <dbReference type="NCBI Taxonomy" id="1903189"/>
    <lineage>
        <taxon>Eukaryota</taxon>
        <taxon>Fungi</taxon>
        <taxon>Dikarya</taxon>
        <taxon>Ascomycota</taxon>
        <taxon>Pezizomycotina</taxon>
        <taxon>Lecanoromycetes</taxon>
        <taxon>OSLEUM clade</taxon>
        <taxon>Lecanoromycetidae</taxon>
        <taxon>Lecanorales</taxon>
        <taxon>Lecanorineae</taxon>
        <taxon>Parmeliaceae</taxon>
        <taxon>Alectoria</taxon>
    </lineage>
</organism>
<dbReference type="InterPro" id="IPR006162">
    <property type="entry name" value="Ppantetheine_attach_site"/>
</dbReference>
<keyword evidence="5" id="KW-1185">Reference proteome</keyword>
<reference evidence="4" key="1">
    <citation type="submission" date="2021-03" db="EMBL/GenBank/DDBJ databases">
        <authorList>
            <person name="Tagirdzhanova G."/>
        </authorList>
    </citation>
    <scope>NUCLEOTIDE SEQUENCE</scope>
</reference>
<dbReference type="InterPro" id="IPR013968">
    <property type="entry name" value="PKS_KR"/>
</dbReference>
<dbReference type="GO" id="GO:0044550">
    <property type="term" value="P:secondary metabolite biosynthetic process"/>
    <property type="evidence" value="ECO:0007669"/>
    <property type="project" value="TreeGrafter"/>
</dbReference>
<dbReference type="Gene3D" id="3.40.50.720">
    <property type="entry name" value="NAD(P)-binding Rossmann-like Domain"/>
    <property type="match status" value="1"/>
</dbReference>
<dbReference type="SUPFAM" id="SSF47336">
    <property type="entry name" value="ACP-like"/>
    <property type="match status" value="1"/>
</dbReference>
<dbReference type="SUPFAM" id="SSF51735">
    <property type="entry name" value="NAD(P)-binding Rossmann-fold domains"/>
    <property type="match status" value="1"/>
</dbReference>
<dbReference type="SMART" id="SM00823">
    <property type="entry name" value="PKS_PP"/>
    <property type="match status" value="1"/>
</dbReference>
<dbReference type="PROSITE" id="PS50075">
    <property type="entry name" value="CARRIER"/>
    <property type="match status" value="1"/>
</dbReference>
<dbReference type="PROSITE" id="PS00012">
    <property type="entry name" value="PHOSPHOPANTETHEINE"/>
    <property type="match status" value="1"/>
</dbReference>
<evidence type="ECO:0000256" key="2">
    <source>
        <dbReference type="ARBA" id="ARBA00022553"/>
    </source>
</evidence>
<proteinExistence type="predicted"/>
<dbReference type="PANTHER" id="PTHR43775:SF13">
    <property type="entry name" value="POLYKETIDE SYNTHASE 1"/>
    <property type="match status" value="1"/>
</dbReference>